<evidence type="ECO:0000313" key="9">
    <source>
        <dbReference type="Proteomes" id="UP001176429"/>
    </source>
</evidence>
<evidence type="ECO:0000259" key="7">
    <source>
        <dbReference type="Pfam" id="PF25967"/>
    </source>
</evidence>
<comment type="caution">
    <text evidence="8">The sequence shown here is derived from an EMBL/GenBank/DDBJ whole genome shotgun (WGS) entry which is preliminary data.</text>
</comment>
<comment type="similarity">
    <text evidence="2">Belongs to the membrane fusion protein (MFP) (TC 8.A.1) family.</text>
</comment>
<gene>
    <name evidence="8" type="ORF">Q5H93_08735</name>
</gene>
<dbReference type="InterPro" id="IPR058625">
    <property type="entry name" value="MdtA-like_BSH"/>
</dbReference>
<dbReference type="RefSeq" id="WP_305006129.1">
    <property type="nucleotide sequence ID" value="NZ_JAUQSY010000005.1"/>
</dbReference>
<reference evidence="8" key="1">
    <citation type="submission" date="2023-07" db="EMBL/GenBank/DDBJ databases">
        <authorList>
            <person name="Kim M.K."/>
        </authorList>
    </citation>
    <scope>NUCLEOTIDE SEQUENCE</scope>
    <source>
        <strain evidence="8">ASUV-10-1</strain>
    </source>
</reference>
<organism evidence="8 9">
    <name type="scientific">Hymenobacter aranciens</name>
    <dbReference type="NCBI Taxonomy" id="3063996"/>
    <lineage>
        <taxon>Bacteria</taxon>
        <taxon>Pseudomonadati</taxon>
        <taxon>Bacteroidota</taxon>
        <taxon>Cytophagia</taxon>
        <taxon>Cytophagales</taxon>
        <taxon>Hymenobacteraceae</taxon>
        <taxon>Hymenobacter</taxon>
    </lineage>
</organism>
<dbReference type="InterPro" id="IPR058627">
    <property type="entry name" value="MdtA-like_C"/>
</dbReference>
<dbReference type="PANTHER" id="PTHR30158:SF23">
    <property type="entry name" value="MULTIDRUG RESISTANCE PROTEIN MEXA"/>
    <property type="match status" value="1"/>
</dbReference>
<feature type="domain" description="Multidrug resistance protein MdtA-like C-terminal permuted SH3" evidence="7">
    <location>
        <begin position="300"/>
        <end position="360"/>
    </location>
</feature>
<evidence type="ECO:0000256" key="2">
    <source>
        <dbReference type="ARBA" id="ARBA00009477"/>
    </source>
</evidence>
<dbReference type="EMBL" id="JAUQSY010000005">
    <property type="protein sequence ID" value="MDO7874813.1"/>
    <property type="molecule type" value="Genomic_DNA"/>
</dbReference>
<evidence type="ECO:0000313" key="8">
    <source>
        <dbReference type="EMBL" id="MDO7874813.1"/>
    </source>
</evidence>
<feature type="domain" description="Multidrug resistance protein MdtA-like alpha-helical hairpin" evidence="4">
    <location>
        <begin position="105"/>
        <end position="175"/>
    </location>
</feature>
<proteinExistence type="inferred from homology"/>
<dbReference type="Pfam" id="PF25876">
    <property type="entry name" value="HH_MFP_RND"/>
    <property type="match status" value="1"/>
</dbReference>
<evidence type="ECO:0000259" key="4">
    <source>
        <dbReference type="Pfam" id="PF25876"/>
    </source>
</evidence>
<evidence type="ECO:0000256" key="1">
    <source>
        <dbReference type="ARBA" id="ARBA00004196"/>
    </source>
</evidence>
<accession>A0ABT9BE71</accession>
<feature type="chain" id="PRO_5046903237" evidence="3">
    <location>
        <begin position="26"/>
        <end position="375"/>
    </location>
</feature>
<dbReference type="Gene3D" id="2.40.420.20">
    <property type="match status" value="1"/>
</dbReference>
<protein>
    <submittedName>
        <fullName evidence="8">Efflux RND transporter periplasmic adaptor subunit</fullName>
    </submittedName>
</protein>
<dbReference type="InterPro" id="IPR006143">
    <property type="entry name" value="RND_pump_MFP"/>
</dbReference>
<dbReference type="NCBIfam" id="TIGR01730">
    <property type="entry name" value="RND_mfp"/>
    <property type="match status" value="1"/>
</dbReference>
<feature type="domain" description="Multidrug resistance protein MdtA-like beta-barrel" evidence="6">
    <location>
        <begin position="215"/>
        <end position="294"/>
    </location>
</feature>
<dbReference type="PANTHER" id="PTHR30158">
    <property type="entry name" value="ACRA/E-RELATED COMPONENT OF DRUG EFFLUX TRANSPORTER"/>
    <property type="match status" value="1"/>
</dbReference>
<dbReference type="Pfam" id="PF25917">
    <property type="entry name" value="BSH_RND"/>
    <property type="match status" value="1"/>
</dbReference>
<feature type="domain" description="Multidrug resistance protein MdtA-like barrel-sandwich hybrid" evidence="5">
    <location>
        <begin position="65"/>
        <end position="200"/>
    </location>
</feature>
<feature type="signal peptide" evidence="3">
    <location>
        <begin position="1"/>
        <end position="25"/>
    </location>
</feature>
<dbReference type="InterPro" id="IPR058624">
    <property type="entry name" value="MdtA-like_HH"/>
</dbReference>
<evidence type="ECO:0000259" key="6">
    <source>
        <dbReference type="Pfam" id="PF25944"/>
    </source>
</evidence>
<keyword evidence="3" id="KW-0732">Signal</keyword>
<evidence type="ECO:0000259" key="5">
    <source>
        <dbReference type="Pfam" id="PF25917"/>
    </source>
</evidence>
<evidence type="ECO:0000256" key="3">
    <source>
        <dbReference type="SAM" id="SignalP"/>
    </source>
</evidence>
<name>A0ABT9BE71_9BACT</name>
<sequence length="375" mass="41177">MLFALNGLGTGLWLLALAVAVSACSADGKTPEEAAPAVPTLPVTTLVAANQRLFHEYVANIEAERNVEVRAKVRGYLDQIFVDEGKLVKKGQPLFRIQPSEYRNQLDRAKASESGAEADVTAARLQLERVKLLVDKNIIAKSELGLAQAKLHAAQAAANGARASQRTAGLNLGYTLVRAPFDGIINRIPLKVGSLIENGMLLTTVSDLSEVFAYFNVSEAEYLEYVKTRERHPERANSDTVTLLLADGSRYAHPGYVETVEGEIDENTGSIAFRARFDNPKRLLKHGASGRVRLANVRPDAVLVPQQSVFEIQDKNYVYLLDKQNRVKMHAFEPQQRTGLSYVVKSGLQAGDRIVYEGTQGLKDGQVIRPRDLTP</sequence>
<dbReference type="SUPFAM" id="SSF111369">
    <property type="entry name" value="HlyD-like secretion proteins"/>
    <property type="match status" value="1"/>
</dbReference>
<comment type="subcellular location">
    <subcellularLocation>
        <location evidence="1">Cell envelope</location>
    </subcellularLocation>
</comment>
<dbReference type="Pfam" id="PF25944">
    <property type="entry name" value="Beta-barrel_RND"/>
    <property type="match status" value="1"/>
</dbReference>
<dbReference type="Pfam" id="PF25967">
    <property type="entry name" value="RND-MFP_C"/>
    <property type="match status" value="1"/>
</dbReference>
<dbReference type="Gene3D" id="1.10.287.470">
    <property type="entry name" value="Helix hairpin bin"/>
    <property type="match status" value="1"/>
</dbReference>
<dbReference type="Proteomes" id="UP001176429">
    <property type="component" value="Unassembled WGS sequence"/>
</dbReference>
<dbReference type="Gene3D" id="2.40.30.170">
    <property type="match status" value="1"/>
</dbReference>
<dbReference type="Gene3D" id="2.40.50.100">
    <property type="match status" value="1"/>
</dbReference>
<keyword evidence="9" id="KW-1185">Reference proteome</keyword>
<dbReference type="InterPro" id="IPR058626">
    <property type="entry name" value="MdtA-like_b-barrel"/>
</dbReference>